<proteinExistence type="predicted"/>
<organism evidence="1 3">
    <name type="scientific">Mycobacteroides immunogenum</name>
    <dbReference type="NCBI Taxonomy" id="83262"/>
    <lineage>
        <taxon>Bacteria</taxon>
        <taxon>Bacillati</taxon>
        <taxon>Actinomycetota</taxon>
        <taxon>Actinomycetes</taxon>
        <taxon>Mycobacteriales</taxon>
        <taxon>Mycobacteriaceae</taxon>
        <taxon>Mycobacteroides</taxon>
    </lineage>
</organism>
<keyword evidence="4" id="KW-1185">Reference proteome</keyword>
<dbReference type="KEGG" id="miz:BAB75_18650"/>
<reference evidence="3 4" key="1">
    <citation type="submission" date="2015-09" db="EMBL/GenBank/DDBJ databases">
        <title>Genome Sequences of Mycobacterium immunogenum Isolates, Recuperated from a Chloraminated Drinking Water Distribution System Simulator Subjected to Episodes of Nitrification.</title>
        <authorList>
            <person name="Gomez-Alvarez V."/>
            <person name="Revetta R.P."/>
        </authorList>
    </citation>
    <scope>NUCLEOTIDE SEQUENCE [LARGE SCALE GENOMIC DNA]</scope>
    <source>
        <strain evidence="1 3">H008</strain>
        <strain evidence="2 4">H076</strain>
    </source>
</reference>
<gene>
    <name evidence="1" type="ORF">AN908_26965</name>
    <name evidence="2" type="ORF">AN912_25140</name>
</gene>
<evidence type="ECO:0000313" key="4">
    <source>
        <dbReference type="Proteomes" id="UP000037962"/>
    </source>
</evidence>
<comment type="caution">
    <text evidence="1">The sequence shown here is derived from an EMBL/GenBank/DDBJ whole genome shotgun (WGS) entry which is preliminary data.</text>
</comment>
<evidence type="ECO:0000313" key="1">
    <source>
        <dbReference type="EMBL" id="KPG02948.1"/>
    </source>
</evidence>
<name>A0A7V8LJG9_9MYCO</name>
<dbReference type="AlphaFoldDB" id="A0A7V8LJG9"/>
<dbReference type="EMBL" id="LJFS01000045">
    <property type="protein sequence ID" value="KPG26507.1"/>
    <property type="molecule type" value="Genomic_DNA"/>
</dbReference>
<protein>
    <submittedName>
        <fullName evidence="1">Uncharacterized protein</fullName>
    </submittedName>
</protein>
<evidence type="ECO:0000313" key="2">
    <source>
        <dbReference type="EMBL" id="KPG26507.1"/>
    </source>
</evidence>
<dbReference type="OrthoDB" id="4484109at2"/>
<accession>A0A7V8LJG9</accession>
<dbReference type="Proteomes" id="UP000037962">
    <property type="component" value="Unassembled WGS sequence"/>
</dbReference>
<sequence>MTEVDKFFMTDKEASRISTLCTAVVKEHMAWIEEHDEPVNGSAMQTDNDEFTIMSMTELTVSPIKSALDCLYVACSSMRDLGTVRGVGHPALVRSSLTGSTVSLWILDDDERTRRTRALVMAHGQCKAEREFCQNLPSTWFVPNERPPLGDHYVNLTRRMEGVLADGERQGIDKSEVIKKPKDSKIVRDAADRIPSGFLNAEPGAHVLSEWRLLSGRAHGFHWPVRYAVEGRFDAETQRLIYPAKIPVGRFLGSIRIAMVTARVAMDRFAFFAGIDPPDLRKPWELA</sequence>
<dbReference type="Proteomes" id="UP000037843">
    <property type="component" value="Unassembled WGS sequence"/>
</dbReference>
<dbReference type="GeneID" id="45765890"/>
<dbReference type="RefSeq" id="WP_043077894.1">
    <property type="nucleotide sequence ID" value="NZ_CP011530.1"/>
</dbReference>
<evidence type="ECO:0000313" key="3">
    <source>
        <dbReference type="Proteomes" id="UP000037843"/>
    </source>
</evidence>
<dbReference type="EMBL" id="LJFO01000024">
    <property type="protein sequence ID" value="KPG02948.1"/>
    <property type="molecule type" value="Genomic_DNA"/>
</dbReference>